<feature type="domain" description="EF-hand" evidence="2">
    <location>
        <begin position="99"/>
        <end position="134"/>
    </location>
</feature>
<gene>
    <name evidence="4" type="primary">LOC113394787</name>
</gene>
<keyword evidence="3" id="KW-1185">Reference proteome</keyword>
<proteinExistence type="predicted"/>
<protein>
    <submittedName>
        <fullName evidence="4">Calexcitin-2-like</fullName>
    </submittedName>
</protein>
<dbReference type="PROSITE" id="PS50222">
    <property type="entry name" value="EF_HAND_2"/>
    <property type="match status" value="2"/>
</dbReference>
<dbReference type="InterPro" id="IPR018247">
    <property type="entry name" value="EF_Hand_1_Ca_BS"/>
</dbReference>
<dbReference type="OrthoDB" id="9974725at2759"/>
<dbReference type="OMA" id="AYVEYMF"/>
<dbReference type="Gene3D" id="1.10.238.10">
    <property type="entry name" value="EF-hand"/>
    <property type="match status" value="1"/>
</dbReference>
<dbReference type="SUPFAM" id="SSF47473">
    <property type="entry name" value="EF-hand"/>
    <property type="match status" value="1"/>
</dbReference>
<accession>A0A8B8HT21</accession>
<dbReference type="InterPro" id="IPR002048">
    <property type="entry name" value="EF_hand_dom"/>
</dbReference>
<feature type="domain" description="EF-hand" evidence="2">
    <location>
        <begin position="57"/>
        <end position="92"/>
    </location>
</feature>
<reference evidence="4" key="1">
    <citation type="submission" date="2025-08" db="UniProtKB">
        <authorList>
            <consortium name="RefSeq"/>
        </authorList>
    </citation>
    <scope>IDENTIFICATION</scope>
    <source>
        <tissue evidence="4">Whole body</tissue>
    </source>
</reference>
<organism evidence="3 4">
    <name type="scientific">Vanessa tameamea</name>
    <name type="common">Kamehameha butterfly</name>
    <dbReference type="NCBI Taxonomy" id="334116"/>
    <lineage>
        <taxon>Eukaryota</taxon>
        <taxon>Metazoa</taxon>
        <taxon>Ecdysozoa</taxon>
        <taxon>Arthropoda</taxon>
        <taxon>Hexapoda</taxon>
        <taxon>Insecta</taxon>
        <taxon>Pterygota</taxon>
        <taxon>Neoptera</taxon>
        <taxon>Endopterygota</taxon>
        <taxon>Lepidoptera</taxon>
        <taxon>Glossata</taxon>
        <taxon>Ditrysia</taxon>
        <taxon>Papilionoidea</taxon>
        <taxon>Nymphalidae</taxon>
        <taxon>Nymphalinae</taxon>
        <taxon>Vanessa</taxon>
    </lineage>
</organism>
<dbReference type="GO" id="GO:0005509">
    <property type="term" value="F:calcium ion binding"/>
    <property type="evidence" value="ECO:0007669"/>
    <property type="project" value="InterPro"/>
</dbReference>
<dbReference type="AlphaFoldDB" id="A0A8B8HT21"/>
<dbReference type="Proteomes" id="UP001652626">
    <property type="component" value="Chromosome 17"/>
</dbReference>
<dbReference type="RefSeq" id="XP_026487993.2">
    <property type="nucleotide sequence ID" value="XM_026632208.2"/>
</dbReference>
<evidence type="ECO:0000313" key="3">
    <source>
        <dbReference type="Proteomes" id="UP001652626"/>
    </source>
</evidence>
<evidence type="ECO:0000313" key="4">
    <source>
        <dbReference type="RefSeq" id="XP_026487993.2"/>
    </source>
</evidence>
<keyword evidence="1" id="KW-0106">Calcium</keyword>
<evidence type="ECO:0000256" key="1">
    <source>
        <dbReference type="ARBA" id="ARBA00022837"/>
    </source>
</evidence>
<dbReference type="GeneID" id="113394787"/>
<evidence type="ECO:0000259" key="2">
    <source>
        <dbReference type="PROSITE" id="PS50222"/>
    </source>
</evidence>
<dbReference type="PROSITE" id="PS00018">
    <property type="entry name" value="EF_HAND_1"/>
    <property type="match status" value="2"/>
</dbReference>
<sequence length="183" mass="21161">MISEFRKMKFLYLFHSFFDTNSSGNIDKADFKLAVDNIAKLRGWGLNDTKYKETETALMNIWDVLEKTADSNNDGQISIEEWLTMWEEFAKNPSKPLEWQSLYCRLIFELEDAGGDGAIDSEEFAAVHESFGLLKEDSIAAFEFMSRGKPTISWKEFQELWKEYFTSENPCDPGNYIFGSATY</sequence>
<name>A0A8B8HT21_VANTA</name>
<dbReference type="Pfam" id="PF13202">
    <property type="entry name" value="EF-hand_5"/>
    <property type="match status" value="3"/>
</dbReference>
<dbReference type="InterPro" id="IPR011992">
    <property type="entry name" value="EF-hand-dom_pair"/>
</dbReference>